<dbReference type="InterPro" id="IPR037066">
    <property type="entry name" value="Plug_dom_sf"/>
</dbReference>
<keyword evidence="5 9" id="KW-0798">TonB box</keyword>
<keyword evidence="4 8" id="KW-0812">Transmembrane</keyword>
<gene>
    <name evidence="14" type="ORF">CDQ92_08345</name>
</gene>
<feature type="region of interest" description="Disordered" evidence="10">
    <location>
        <begin position="842"/>
        <end position="862"/>
    </location>
</feature>
<organism evidence="14 15">
    <name type="scientific">Sphingopyxis bauzanensis</name>
    <dbReference type="NCBI Taxonomy" id="651663"/>
    <lineage>
        <taxon>Bacteria</taxon>
        <taxon>Pseudomonadati</taxon>
        <taxon>Pseudomonadota</taxon>
        <taxon>Alphaproteobacteria</taxon>
        <taxon>Sphingomonadales</taxon>
        <taxon>Sphingomonadaceae</taxon>
        <taxon>Sphingopyxis</taxon>
    </lineage>
</organism>
<evidence type="ECO:0000256" key="2">
    <source>
        <dbReference type="ARBA" id="ARBA00022448"/>
    </source>
</evidence>
<evidence type="ECO:0000259" key="12">
    <source>
        <dbReference type="Pfam" id="PF00593"/>
    </source>
</evidence>
<dbReference type="Pfam" id="PF00593">
    <property type="entry name" value="TonB_dep_Rec_b-barrel"/>
    <property type="match status" value="1"/>
</dbReference>
<dbReference type="RefSeq" id="WP_088440936.1">
    <property type="nucleotide sequence ID" value="NZ_BMMC01000003.1"/>
</dbReference>
<dbReference type="OrthoDB" id="7051241at2"/>
<evidence type="ECO:0000259" key="13">
    <source>
        <dbReference type="Pfam" id="PF07715"/>
    </source>
</evidence>
<dbReference type="InterPro" id="IPR039426">
    <property type="entry name" value="TonB-dep_rcpt-like"/>
</dbReference>
<dbReference type="InterPro" id="IPR012910">
    <property type="entry name" value="Plug_dom"/>
</dbReference>
<dbReference type="SUPFAM" id="SSF56935">
    <property type="entry name" value="Porins"/>
    <property type="match status" value="1"/>
</dbReference>
<comment type="subcellular location">
    <subcellularLocation>
        <location evidence="1 8">Cell outer membrane</location>
        <topology evidence="1 8">Multi-pass membrane protein</topology>
    </subcellularLocation>
</comment>
<evidence type="ECO:0000256" key="10">
    <source>
        <dbReference type="SAM" id="MobiDB-lite"/>
    </source>
</evidence>
<protein>
    <submittedName>
        <fullName evidence="14">TonB-dependent receptor</fullName>
    </submittedName>
</protein>
<evidence type="ECO:0000313" key="15">
    <source>
        <dbReference type="Proteomes" id="UP000197361"/>
    </source>
</evidence>
<dbReference type="AlphaFoldDB" id="A0A246JVI7"/>
<dbReference type="InterPro" id="IPR036942">
    <property type="entry name" value="Beta-barrel_TonB_sf"/>
</dbReference>
<keyword evidence="15" id="KW-1185">Reference proteome</keyword>
<dbReference type="CDD" id="cd01347">
    <property type="entry name" value="ligand_gated_channel"/>
    <property type="match status" value="1"/>
</dbReference>
<evidence type="ECO:0000313" key="14">
    <source>
        <dbReference type="EMBL" id="OWQ97080.1"/>
    </source>
</evidence>
<keyword evidence="3 8" id="KW-1134">Transmembrane beta strand</keyword>
<feature type="domain" description="TonB-dependent receptor plug" evidence="13">
    <location>
        <begin position="73"/>
        <end position="187"/>
    </location>
</feature>
<comment type="similarity">
    <text evidence="8 9">Belongs to the TonB-dependent receptor family.</text>
</comment>
<evidence type="ECO:0000256" key="3">
    <source>
        <dbReference type="ARBA" id="ARBA00022452"/>
    </source>
</evidence>
<dbReference type="GO" id="GO:0009279">
    <property type="term" value="C:cell outer membrane"/>
    <property type="evidence" value="ECO:0007669"/>
    <property type="project" value="UniProtKB-SubCell"/>
</dbReference>
<keyword evidence="14" id="KW-0675">Receptor</keyword>
<evidence type="ECO:0000256" key="4">
    <source>
        <dbReference type="ARBA" id="ARBA00022692"/>
    </source>
</evidence>
<evidence type="ECO:0000256" key="6">
    <source>
        <dbReference type="ARBA" id="ARBA00023136"/>
    </source>
</evidence>
<feature type="signal peptide" evidence="11">
    <location>
        <begin position="1"/>
        <end position="37"/>
    </location>
</feature>
<evidence type="ECO:0000256" key="8">
    <source>
        <dbReference type="PROSITE-ProRule" id="PRU01360"/>
    </source>
</evidence>
<keyword evidence="7 8" id="KW-0998">Cell outer membrane</keyword>
<feature type="domain" description="TonB-dependent receptor-like beta-barrel" evidence="12">
    <location>
        <begin position="426"/>
        <end position="931"/>
    </location>
</feature>
<keyword evidence="11" id="KW-0732">Signal</keyword>
<dbReference type="InterPro" id="IPR000531">
    <property type="entry name" value="Beta-barrel_TonB"/>
</dbReference>
<evidence type="ECO:0000256" key="9">
    <source>
        <dbReference type="RuleBase" id="RU003357"/>
    </source>
</evidence>
<dbReference type="Proteomes" id="UP000197361">
    <property type="component" value="Unassembled WGS sequence"/>
</dbReference>
<evidence type="ECO:0000256" key="1">
    <source>
        <dbReference type="ARBA" id="ARBA00004571"/>
    </source>
</evidence>
<dbReference type="PROSITE" id="PS52016">
    <property type="entry name" value="TONB_DEPENDENT_REC_3"/>
    <property type="match status" value="1"/>
</dbReference>
<feature type="chain" id="PRO_5012128405" evidence="11">
    <location>
        <begin position="38"/>
        <end position="967"/>
    </location>
</feature>
<evidence type="ECO:0000256" key="5">
    <source>
        <dbReference type="ARBA" id="ARBA00023077"/>
    </source>
</evidence>
<feature type="compositionally biased region" description="Basic and acidic residues" evidence="10">
    <location>
        <begin position="849"/>
        <end position="858"/>
    </location>
</feature>
<accession>A0A246JVI7</accession>
<keyword evidence="6 8" id="KW-0472">Membrane</keyword>
<sequence length="967" mass="102830">MTSAIVQSDRQRRRAKFAAAAASISLAALVWPTMAQAQDAEDVAAETEADSAGDIIVTGSRISRKDADSVGVLLTITSEDIARSGTSSIGELLQKIPSAGVSLNSNGTQGTSYGASSINLRYLGGAEGSGNRVLVLVDGHRWVDGVGQRGFRDFVDLNTLPQGMIDGIEVLKDGASAIYGADAIAGVVNIKTVQPFDGLRGSVRAGVTSRGDGAEVGGMLTVGKTWDRASVILSGSYFKSRPIRTDARELTTLTLVPQTAVGNNPNGLFILPGLANNAYFGTAAGFASSANPIVLNNGAAIGAGNQADNAFHVGALPGDAYNTQAQGIYSTGPSERYGVYGRFDYELTEDATIKIEGVYNRRKSNQLFSPVLLDVGGTAGTVRGFAIPNNQAFNPFGTANGVPAANAIGFAANSAWRIRKVMSDVGNRNNAQDVETFRISVGVDGILPIMGGEWRWDVFGSYSKNSIHTTAENGINYDNLFLGLGSPATCAANAGCVPINLFAPMTAQQADYIRFTSREYNRTELYNAAFNITGNLFDLPAGPVALAVGYEYRQNRGFDAPDPIVNAPPIYLNAALYTKTTGQTRTSTVGSYDLHEAYGELNIPIFKDQPFAQSLDVSLAARYSDYSTVGSKTTLKAGIGYRPIEDILLRGTYSQGFRAPSILELYQGARQTSFQGTDPCNGGATANPSLPGCSGVPTGYNQANFNLNGLIPGVISGNTGLKPETADTFSAGIAISPRAVRGLSLTVDYYKIKIKDAIASQSPTQIMQLCALRGGVFCDLIIRDAGTGAILQLLQGAQNLNAVETDGVDATLRYDFNTGIGRFTTMVDASYLNSFKTTAPNPAGGDPIIDERAGKGDQPRSTYPRWKGQASLGWIGDTVDMTLRARYIGPTTDRVNAVKDDRTRSIIYTDAEIGFSINDDAARFNLGINNLFDKQPPASYANAPINYDIYTYDARGRFFYARFSVKM</sequence>
<dbReference type="Pfam" id="PF07715">
    <property type="entry name" value="Plug"/>
    <property type="match status" value="1"/>
</dbReference>
<proteinExistence type="inferred from homology"/>
<dbReference type="Gene3D" id="2.40.170.20">
    <property type="entry name" value="TonB-dependent receptor, beta-barrel domain"/>
    <property type="match status" value="1"/>
</dbReference>
<name>A0A246JVI7_9SPHN</name>
<keyword evidence="2 8" id="KW-0813">Transport</keyword>
<dbReference type="PANTHER" id="PTHR47234">
    <property type="match status" value="1"/>
</dbReference>
<comment type="caution">
    <text evidence="14">The sequence shown here is derived from an EMBL/GenBank/DDBJ whole genome shotgun (WGS) entry which is preliminary data.</text>
</comment>
<dbReference type="Gene3D" id="2.170.130.10">
    <property type="entry name" value="TonB-dependent receptor, plug domain"/>
    <property type="match status" value="1"/>
</dbReference>
<evidence type="ECO:0000256" key="11">
    <source>
        <dbReference type="SAM" id="SignalP"/>
    </source>
</evidence>
<evidence type="ECO:0000256" key="7">
    <source>
        <dbReference type="ARBA" id="ARBA00023237"/>
    </source>
</evidence>
<reference evidence="14 15" key="1">
    <citation type="journal article" date="2010" name="Int. J. Syst. Evol. Microbiol.">
        <title>Sphingopyxis bauzanensis sp. nov., a psychrophilic bacterium isolated from soil.</title>
        <authorList>
            <person name="Zhang D.C."/>
            <person name="Liu H.C."/>
            <person name="Xin Y.H."/>
            <person name="Zhou Y.G."/>
            <person name="Schinner F."/>
            <person name="Margesin R."/>
        </authorList>
    </citation>
    <scope>NUCLEOTIDE SEQUENCE [LARGE SCALE GENOMIC DNA]</scope>
    <source>
        <strain evidence="14 15">DSM 22271</strain>
    </source>
</reference>
<dbReference type="PANTHER" id="PTHR47234:SF2">
    <property type="entry name" value="TONB-DEPENDENT RECEPTOR"/>
    <property type="match status" value="1"/>
</dbReference>
<dbReference type="EMBL" id="NISK01000002">
    <property type="protein sequence ID" value="OWQ97080.1"/>
    <property type="molecule type" value="Genomic_DNA"/>
</dbReference>